<dbReference type="Gene3D" id="3.40.50.300">
    <property type="entry name" value="P-loop containing nucleotide triphosphate hydrolases"/>
    <property type="match status" value="2"/>
</dbReference>
<evidence type="ECO:0000256" key="8">
    <source>
        <dbReference type="ARBA" id="ARBA00034808"/>
    </source>
</evidence>
<proteinExistence type="inferred from homology"/>
<evidence type="ECO:0000256" key="6">
    <source>
        <dbReference type="ARBA" id="ARBA00023235"/>
    </source>
</evidence>
<dbReference type="InterPro" id="IPR001650">
    <property type="entry name" value="Helicase_C-like"/>
</dbReference>
<dbReference type="GO" id="GO:0005524">
    <property type="term" value="F:ATP binding"/>
    <property type="evidence" value="ECO:0007669"/>
    <property type="project" value="UniProtKB-KW"/>
</dbReference>
<dbReference type="InterPro" id="IPR050615">
    <property type="entry name" value="ATP-dep_DNA_Helicase"/>
</dbReference>
<dbReference type="EC" id="5.6.2.4" evidence="8"/>
<feature type="domain" description="Helicase ATP-binding" evidence="10">
    <location>
        <begin position="176"/>
        <end position="323"/>
    </location>
</feature>
<dbReference type="EMBL" id="DTAN01000025">
    <property type="protein sequence ID" value="HGU64695.1"/>
    <property type="molecule type" value="Genomic_DNA"/>
</dbReference>
<dbReference type="InterPro" id="IPR006935">
    <property type="entry name" value="Helicase/UvrB_N"/>
</dbReference>
<dbReference type="GO" id="GO:0043138">
    <property type="term" value="F:3'-5' DNA helicase activity"/>
    <property type="evidence" value="ECO:0007669"/>
    <property type="project" value="UniProtKB-EC"/>
</dbReference>
<evidence type="ECO:0000256" key="4">
    <source>
        <dbReference type="ARBA" id="ARBA00022806"/>
    </source>
</evidence>
<accession>A0A7J3PJY4</accession>
<keyword evidence="3" id="KW-0378">Hydrolase</keyword>
<evidence type="ECO:0000256" key="5">
    <source>
        <dbReference type="ARBA" id="ARBA00022840"/>
    </source>
</evidence>
<evidence type="ECO:0000256" key="2">
    <source>
        <dbReference type="ARBA" id="ARBA00022741"/>
    </source>
</evidence>
<dbReference type="PROSITE" id="PS51192">
    <property type="entry name" value="HELICASE_ATP_BIND_1"/>
    <property type="match status" value="1"/>
</dbReference>
<protein>
    <recommendedName>
        <fullName evidence="8">DNA 3'-5' helicase</fullName>
        <ecNumber evidence="8">5.6.2.4</ecNumber>
    </recommendedName>
</protein>
<evidence type="ECO:0000256" key="3">
    <source>
        <dbReference type="ARBA" id="ARBA00022801"/>
    </source>
</evidence>
<sequence>MIVFKTTRWLDDREFRELLKIADYKGYESNQAVFIFNMDKALRNNYSYEDVILMIQDLNIEIDDSSLEELRKLFNNMSISINWNSSNGYVKISIPWSIYSRVRELLRKHQARYIGKNSKEIDYILTPDKLHSFVDEATSSGLNIIDRDKLLEEKNLPVKPNLRNVSLRYYQREAVDKWIQNNYRGIIALPTGSGKTIVGIAAVVEKPVRTLIVTYTREQMFQWRDMFIKYTDIDPKFIGLMYSEEKRLAPITITTYQSGFRSINEISPFFNLLVIDEVHHLPADKFRYIARHSIAKYKMGLSATPIREDGKHEELFPLLGGIIYYKTPDELVEQGYLSRYRIITVKVSLTPEERKIFEELRKKYRALVGETSFQEVLEAARKGDSKAVEALRIHSKMKMLLAKSYSKINKAVEIARNEYENGNKVIVFTQYIEQANEISKRLNALLLTGEIPVDTRKNILTRFKESERGILVVTTVGDEGLDIPDANIGIIVSGTGSRRQFIQRLGRLLRPKKNSVEAKLYEIVLEKTPEEYLARKRKRLELE</sequence>
<organism evidence="12">
    <name type="scientific">Staphylothermus marinus</name>
    <dbReference type="NCBI Taxonomy" id="2280"/>
    <lineage>
        <taxon>Archaea</taxon>
        <taxon>Thermoproteota</taxon>
        <taxon>Thermoprotei</taxon>
        <taxon>Desulfurococcales</taxon>
        <taxon>Desulfurococcaceae</taxon>
        <taxon>Staphylothermus</taxon>
    </lineage>
</organism>
<dbReference type="PROSITE" id="PS51194">
    <property type="entry name" value="HELICASE_CTER"/>
    <property type="match status" value="1"/>
</dbReference>
<gene>
    <name evidence="12" type="ORF">ENT92_00565</name>
</gene>
<dbReference type="InterPro" id="IPR014001">
    <property type="entry name" value="Helicase_ATP-bd"/>
</dbReference>
<dbReference type="SMART" id="SM00490">
    <property type="entry name" value="HELICc"/>
    <property type="match status" value="1"/>
</dbReference>
<dbReference type="InterPro" id="IPR032438">
    <property type="entry name" value="ERCC3_RAD25_C"/>
</dbReference>
<dbReference type="PANTHER" id="PTHR11274">
    <property type="entry name" value="RAD25/XP-B DNA REPAIR HELICASE"/>
    <property type="match status" value="1"/>
</dbReference>
<dbReference type="Pfam" id="PF04851">
    <property type="entry name" value="ResIII"/>
    <property type="match status" value="1"/>
</dbReference>
<dbReference type="GO" id="GO:0016787">
    <property type="term" value="F:hydrolase activity"/>
    <property type="evidence" value="ECO:0007669"/>
    <property type="project" value="UniProtKB-KW"/>
</dbReference>
<evidence type="ECO:0000256" key="1">
    <source>
        <dbReference type="ARBA" id="ARBA00006637"/>
    </source>
</evidence>
<evidence type="ECO:0000256" key="7">
    <source>
        <dbReference type="ARBA" id="ARBA00034617"/>
    </source>
</evidence>
<comment type="caution">
    <text evidence="12">The sequence shown here is derived from an EMBL/GenBank/DDBJ whole genome shotgun (WGS) entry which is preliminary data.</text>
</comment>
<keyword evidence="2" id="KW-0547">Nucleotide-binding</keyword>
<dbReference type="SUPFAM" id="SSF52540">
    <property type="entry name" value="P-loop containing nucleoside triphosphate hydrolases"/>
    <property type="match status" value="1"/>
</dbReference>
<comment type="catalytic activity">
    <reaction evidence="9">
        <text>ATP + H2O = ADP + phosphate + H(+)</text>
        <dbReference type="Rhea" id="RHEA:13065"/>
        <dbReference type="ChEBI" id="CHEBI:15377"/>
        <dbReference type="ChEBI" id="CHEBI:15378"/>
        <dbReference type="ChEBI" id="CHEBI:30616"/>
        <dbReference type="ChEBI" id="CHEBI:43474"/>
        <dbReference type="ChEBI" id="CHEBI:456216"/>
        <dbReference type="EC" id="5.6.2.4"/>
    </reaction>
</comment>
<name>A0A7J3PJY4_STAMA</name>
<dbReference type="AlphaFoldDB" id="A0A7J3PJY4"/>
<reference evidence="12" key="1">
    <citation type="journal article" date="2020" name="mSystems">
        <title>Genome- and Community-Level Interaction Insights into Carbon Utilization and Element Cycling Functions of Hydrothermarchaeota in Hydrothermal Sediment.</title>
        <authorList>
            <person name="Zhou Z."/>
            <person name="Liu Y."/>
            <person name="Xu W."/>
            <person name="Pan J."/>
            <person name="Luo Z.H."/>
            <person name="Li M."/>
        </authorList>
    </citation>
    <scope>NUCLEOTIDE SEQUENCE [LARGE SCALE GENOMIC DNA]</scope>
    <source>
        <strain evidence="12">SpSt-622</strain>
    </source>
</reference>
<comment type="catalytic activity">
    <reaction evidence="7">
        <text>Couples ATP hydrolysis with the unwinding of duplex DNA by translocating in the 3'-5' direction.</text>
        <dbReference type="EC" id="5.6.2.4"/>
    </reaction>
</comment>
<evidence type="ECO:0000259" key="10">
    <source>
        <dbReference type="PROSITE" id="PS51192"/>
    </source>
</evidence>
<keyword evidence="4 12" id="KW-0347">Helicase</keyword>
<dbReference type="PANTHER" id="PTHR11274:SF0">
    <property type="entry name" value="GENERAL TRANSCRIPTION AND DNA REPAIR FACTOR IIH HELICASE SUBUNIT XPB"/>
    <property type="match status" value="1"/>
</dbReference>
<evidence type="ECO:0000259" key="11">
    <source>
        <dbReference type="PROSITE" id="PS51194"/>
    </source>
</evidence>
<comment type="similarity">
    <text evidence="1">Belongs to the helicase family. RAD25/XPB subfamily.</text>
</comment>
<keyword evidence="6" id="KW-0413">Isomerase</keyword>
<dbReference type="Pfam" id="PF16203">
    <property type="entry name" value="ERCC3_RAD25_C"/>
    <property type="match status" value="1"/>
</dbReference>
<dbReference type="InterPro" id="IPR027417">
    <property type="entry name" value="P-loop_NTPase"/>
</dbReference>
<evidence type="ECO:0000313" key="12">
    <source>
        <dbReference type="EMBL" id="HGU64695.1"/>
    </source>
</evidence>
<dbReference type="CDD" id="cd17926">
    <property type="entry name" value="DEXHc_RE"/>
    <property type="match status" value="1"/>
</dbReference>
<feature type="domain" description="Helicase C-terminal" evidence="11">
    <location>
        <begin position="407"/>
        <end position="543"/>
    </location>
</feature>
<dbReference type="GO" id="GO:0003677">
    <property type="term" value="F:DNA binding"/>
    <property type="evidence" value="ECO:0007669"/>
    <property type="project" value="InterPro"/>
</dbReference>
<dbReference type="SMART" id="SM00487">
    <property type="entry name" value="DEXDc"/>
    <property type="match status" value="1"/>
</dbReference>
<evidence type="ECO:0000256" key="9">
    <source>
        <dbReference type="ARBA" id="ARBA00048988"/>
    </source>
</evidence>
<keyword evidence="5" id="KW-0067">ATP-binding</keyword>